<dbReference type="Pfam" id="PF02602">
    <property type="entry name" value="HEM4"/>
    <property type="match status" value="1"/>
</dbReference>
<reference evidence="6 7" key="1">
    <citation type="journal article" date="2005" name="Proc. Natl. Acad. Sci. U.S.A.">
        <title>The genome of Salinibacter ruber: convergence and gene exchange among hyperhalophilic bacteria and archaea.</title>
        <authorList>
            <person name="Mongodin E.F."/>
            <person name="Nelson K.E."/>
            <person name="Daugherty S."/>
            <person name="Deboy R.T."/>
            <person name="Wister J."/>
            <person name="Khouri H."/>
            <person name="Weidman J."/>
            <person name="Walsh D.A."/>
            <person name="Papke R.T."/>
            <person name="Sanchez Perez G."/>
            <person name="Sharma A.K."/>
            <person name="Nesbo C.L."/>
            <person name="MacLeod D."/>
            <person name="Bapteste E."/>
            <person name="Doolittle W.F."/>
            <person name="Charlebois R.L."/>
            <person name="Legault B."/>
            <person name="Rodriguez-Valera F."/>
        </authorList>
    </citation>
    <scope>NUCLEOTIDE SEQUENCE [LARGE SCALE GENOMIC DNA]</scope>
    <source>
        <strain evidence="7">DSM 13855 / CECT 5946 / M31</strain>
    </source>
</reference>
<dbReference type="GO" id="GO:0004852">
    <property type="term" value="F:uroporphyrinogen-III synthase activity"/>
    <property type="evidence" value="ECO:0007669"/>
    <property type="project" value="UniProtKB-EC"/>
</dbReference>
<dbReference type="SUPFAM" id="SSF69618">
    <property type="entry name" value="HemD-like"/>
    <property type="match status" value="1"/>
</dbReference>
<comment type="pathway">
    <text evidence="4">Porphyrin-containing compound metabolism.</text>
</comment>
<evidence type="ECO:0000313" key="6">
    <source>
        <dbReference type="EMBL" id="ABC46053.1"/>
    </source>
</evidence>
<protein>
    <submittedName>
        <fullName evidence="6">Uroporphyrinogen-III synthase</fullName>
        <ecNumber evidence="6">4.2.1.75</ecNumber>
    </submittedName>
</protein>
<dbReference type="EnsemblBacteria" id="ABC46053">
    <property type="protein sequence ID" value="ABC46053"/>
    <property type="gene ID" value="SRU_1553"/>
</dbReference>
<dbReference type="OrthoDB" id="1523900at2"/>
<feature type="domain" description="Tetrapyrrole biosynthesis uroporphyrinogen III synthase" evidence="5">
    <location>
        <begin position="34"/>
        <end position="252"/>
    </location>
</feature>
<dbReference type="AlphaFoldDB" id="Q2S2A7"/>
<dbReference type="PANTHER" id="PTHR12390">
    <property type="entry name" value="UROPORPHYRINOGEN III SYNTHASE"/>
    <property type="match status" value="1"/>
</dbReference>
<keyword evidence="7" id="KW-1185">Reference proteome</keyword>
<keyword evidence="1" id="KW-0350">Heme biosynthesis</keyword>
<organism evidence="6 7">
    <name type="scientific">Salinibacter ruber (strain DSM 13855 / M31)</name>
    <dbReference type="NCBI Taxonomy" id="309807"/>
    <lineage>
        <taxon>Bacteria</taxon>
        <taxon>Pseudomonadati</taxon>
        <taxon>Rhodothermota</taxon>
        <taxon>Rhodothermia</taxon>
        <taxon>Rhodothermales</taxon>
        <taxon>Salinibacteraceae</taxon>
        <taxon>Salinibacter</taxon>
    </lineage>
</organism>
<dbReference type="Gene3D" id="3.40.50.10090">
    <property type="match status" value="2"/>
</dbReference>
<dbReference type="GO" id="GO:0006780">
    <property type="term" value="P:uroporphyrinogen III biosynthetic process"/>
    <property type="evidence" value="ECO:0007669"/>
    <property type="project" value="InterPro"/>
</dbReference>
<dbReference type="FunFam" id="3.40.50.10090:FF:000003">
    <property type="entry name" value="uroporphyrinogen-III synthase"/>
    <property type="match status" value="1"/>
</dbReference>
<dbReference type="STRING" id="309807.SRU_1553"/>
<evidence type="ECO:0000259" key="5">
    <source>
        <dbReference type="Pfam" id="PF02602"/>
    </source>
</evidence>
<dbReference type="CDD" id="cd06578">
    <property type="entry name" value="HemD"/>
    <property type="match status" value="1"/>
</dbReference>
<evidence type="ECO:0000256" key="2">
    <source>
        <dbReference type="ARBA" id="ARBA00023239"/>
    </source>
</evidence>
<dbReference type="GO" id="GO:0006783">
    <property type="term" value="P:heme biosynthetic process"/>
    <property type="evidence" value="ECO:0007669"/>
    <property type="project" value="UniProtKB-KW"/>
</dbReference>
<dbReference type="EMBL" id="CP000159">
    <property type="protein sequence ID" value="ABC46053.1"/>
    <property type="molecule type" value="Genomic_DNA"/>
</dbReference>
<evidence type="ECO:0000256" key="3">
    <source>
        <dbReference type="ARBA" id="ARBA00023244"/>
    </source>
</evidence>
<dbReference type="PANTHER" id="PTHR12390:SF0">
    <property type="entry name" value="UROPORPHYRINOGEN-III SYNTHASE"/>
    <property type="match status" value="1"/>
</dbReference>
<dbReference type="HOGENOM" id="CLU_051874_0_1_10"/>
<keyword evidence="3" id="KW-0627">Porphyrin biosynthesis</keyword>
<dbReference type="EC" id="4.2.1.75" evidence="6"/>
<dbReference type="KEGG" id="sru:SRU_1553"/>
<proteinExistence type="predicted"/>
<dbReference type="PATRIC" id="fig|309807.25.peg.1607"/>
<dbReference type="InterPro" id="IPR039793">
    <property type="entry name" value="UROS/Hem4"/>
</dbReference>
<evidence type="ECO:0000256" key="4">
    <source>
        <dbReference type="ARBA" id="ARBA00023444"/>
    </source>
</evidence>
<dbReference type="Proteomes" id="UP000008674">
    <property type="component" value="Chromosome"/>
</dbReference>
<sequence length="262" mass="27913">MRPRLAWPCGHLASTMSAAPDVILLRSADDEAPDRYRAALREAGLRAVCEPVLAFTFPRQAQLRDRLAAPDPYAGLLATSPRATVALEQVFASHEALADGWADRLAYAVGPKTAARLRALGLRARGDDTGTADALAARIVKDDPDAPLLFLSGNRRRETLPEALRAAEVRFDELVVYETHARTDLDVPARGRASWLVFFSPSGLEAVTRAEGVDVQAHRLAAIGPTTAEALEGDGHAVEAVADEPSPDGLVAALQRAGARSS</sequence>
<dbReference type="InterPro" id="IPR036108">
    <property type="entry name" value="4pyrrol_syn_uPrphyn_synt_sf"/>
</dbReference>
<evidence type="ECO:0000256" key="1">
    <source>
        <dbReference type="ARBA" id="ARBA00023133"/>
    </source>
</evidence>
<evidence type="ECO:0000313" key="7">
    <source>
        <dbReference type="Proteomes" id="UP000008674"/>
    </source>
</evidence>
<dbReference type="eggNOG" id="COG1587">
    <property type="taxonomic scope" value="Bacteria"/>
</dbReference>
<keyword evidence="2 6" id="KW-0456">Lyase</keyword>
<accession>Q2S2A7</accession>
<gene>
    <name evidence="6" type="primary">hemD</name>
    <name evidence="6" type="ordered locus">SRU_1553</name>
</gene>
<name>Q2S2A7_SALRD</name>
<dbReference type="InterPro" id="IPR003754">
    <property type="entry name" value="4pyrrol_synth_uPrphyn_synth"/>
</dbReference>
<dbReference type="GO" id="GO:0005829">
    <property type="term" value="C:cytosol"/>
    <property type="evidence" value="ECO:0007669"/>
    <property type="project" value="TreeGrafter"/>
</dbReference>